<evidence type="ECO:0000256" key="3">
    <source>
        <dbReference type="ARBA" id="ARBA00012438"/>
    </source>
</evidence>
<dbReference type="SMART" id="SM00388">
    <property type="entry name" value="HisKA"/>
    <property type="match status" value="1"/>
</dbReference>
<evidence type="ECO:0000256" key="4">
    <source>
        <dbReference type="ARBA" id="ARBA00022553"/>
    </source>
</evidence>
<feature type="transmembrane region" description="Helical" evidence="15">
    <location>
        <begin position="84"/>
        <end position="103"/>
    </location>
</feature>
<gene>
    <name evidence="18" type="ordered locus">Plabr_0357</name>
</gene>
<dbReference type="Pfam" id="PF02518">
    <property type="entry name" value="HATPase_c"/>
    <property type="match status" value="1"/>
</dbReference>
<dbReference type="CDD" id="cd00075">
    <property type="entry name" value="HATPase"/>
    <property type="match status" value="1"/>
</dbReference>
<dbReference type="CDD" id="cd00082">
    <property type="entry name" value="HisKA"/>
    <property type="match status" value="1"/>
</dbReference>
<proteinExistence type="predicted"/>
<evidence type="ECO:0000313" key="19">
    <source>
        <dbReference type="Proteomes" id="UP000006860"/>
    </source>
</evidence>
<feature type="domain" description="Histidine kinase" evidence="16">
    <location>
        <begin position="140"/>
        <end position="358"/>
    </location>
</feature>
<keyword evidence="11" id="KW-0902">Two-component regulatory system</keyword>
<evidence type="ECO:0000256" key="11">
    <source>
        <dbReference type="ARBA" id="ARBA00023012"/>
    </source>
</evidence>
<dbReference type="PROSITE" id="PS50110">
    <property type="entry name" value="RESPONSE_REGULATORY"/>
    <property type="match status" value="1"/>
</dbReference>
<feature type="modified residue" description="4-aspartylphosphate" evidence="13">
    <location>
        <position position="437"/>
    </location>
</feature>
<keyword evidence="8 18" id="KW-0418">Kinase</keyword>
<dbReference type="eggNOG" id="COG2205">
    <property type="taxonomic scope" value="Bacteria"/>
</dbReference>
<dbReference type="Gene3D" id="1.10.287.130">
    <property type="match status" value="1"/>
</dbReference>
<keyword evidence="5" id="KW-0808">Transferase</keyword>
<dbReference type="GO" id="GO:0000155">
    <property type="term" value="F:phosphorelay sensor kinase activity"/>
    <property type="evidence" value="ECO:0007669"/>
    <property type="project" value="InterPro"/>
</dbReference>
<dbReference type="InterPro" id="IPR003661">
    <property type="entry name" value="HisK_dim/P_dom"/>
</dbReference>
<feature type="domain" description="Response regulatory" evidence="17">
    <location>
        <begin position="388"/>
        <end position="504"/>
    </location>
</feature>
<sequence>MFFKDGVRRYCIALFSVFVATQTRISLDPWVGDHVPFGTYLIAVVLTAWLAGTGPAIFSLCCGIFAAAHYIIPPSNTVLISDTHALLSLAIYGLVGVITIWLFEVTTRQHNLTRGQLRQIRKLSCALQTSDEQKDEFLALLAHELRNPLAPIRTGLGLLQRTDVTEAERSRVMQTICRQLEQLFRIVDDLLDVSRFTHGKIMLECQPMDLRDVVDTAVEQAQSDLDERQHCINVLVPSRPVPVYGDRIRIVQIVTNLLTNASKYTPRQGRIEVVVDRVENNAVLTVTDNGIGITREMQQHIFELFARADAAIRSDRGGLGLGLPIAKQFATMHGGTLRVESEGADRGSRFELNLPLIAENQLPAQSESPPPSTTRALGTPESSSPQTRILVVDDNTDAADTLAALLRLDGFAVECVHDGYKALNRVHEFKPEVVLLDIGLPGMDGYEVARRLRTEFVAQPLLIIAVTGWGGDEDVRKSHVAGIDHHLVKPIDPERLGELMRDVTVVSQ</sequence>
<feature type="transmembrane region" description="Helical" evidence="15">
    <location>
        <begin position="39"/>
        <end position="72"/>
    </location>
</feature>
<dbReference type="SUPFAM" id="SSF52172">
    <property type="entry name" value="CheY-like"/>
    <property type="match status" value="1"/>
</dbReference>
<evidence type="ECO:0000256" key="10">
    <source>
        <dbReference type="ARBA" id="ARBA00022989"/>
    </source>
</evidence>
<dbReference type="AlphaFoldDB" id="F0SQL0"/>
<evidence type="ECO:0000256" key="5">
    <source>
        <dbReference type="ARBA" id="ARBA00022679"/>
    </source>
</evidence>
<keyword evidence="6 15" id="KW-0812">Transmembrane</keyword>
<keyword evidence="10 15" id="KW-1133">Transmembrane helix</keyword>
<dbReference type="STRING" id="756272.Plabr_0357"/>
<dbReference type="Pfam" id="PF00512">
    <property type="entry name" value="HisKA"/>
    <property type="match status" value="1"/>
</dbReference>
<dbReference type="EC" id="2.7.13.3" evidence="3"/>
<dbReference type="InterPro" id="IPR003594">
    <property type="entry name" value="HATPase_dom"/>
</dbReference>
<evidence type="ECO:0000256" key="9">
    <source>
        <dbReference type="ARBA" id="ARBA00022840"/>
    </source>
</evidence>
<dbReference type="Gene3D" id="3.40.50.2300">
    <property type="match status" value="1"/>
</dbReference>
<comment type="catalytic activity">
    <reaction evidence="1">
        <text>ATP + protein L-histidine = ADP + protein N-phospho-L-histidine.</text>
        <dbReference type="EC" id="2.7.13.3"/>
    </reaction>
</comment>
<dbReference type="OrthoDB" id="9809348at2"/>
<keyword evidence="19" id="KW-1185">Reference proteome</keyword>
<dbReference type="Proteomes" id="UP000006860">
    <property type="component" value="Chromosome"/>
</dbReference>
<evidence type="ECO:0000256" key="1">
    <source>
        <dbReference type="ARBA" id="ARBA00000085"/>
    </source>
</evidence>
<keyword evidence="7" id="KW-0547">Nucleotide-binding</keyword>
<protein>
    <recommendedName>
        <fullName evidence="3">histidine kinase</fullName>
        <ecNumber evidence="3">2.7.13.3</ecNumber>
    </recommendedName>
</protein>
<dbReference type="GO" id="GO:0005524">
    <property type="term" value="F:ATP binding"/>
    <property type="evidence" value="ECO:0007669"/>
    <property type="project" value="UniProtKB-KW"/>
</dbReference>
<evidence type="ECO:0000256" key="13">
    <source>
        <dbReference type="PROSITE-ProRule" id="PRU00169"/>
    </source>
</evidence>
<keyword evidence="12 15" id="KW-0472">Membrane</keyword>
<feature type="compositionally biased region" description="Polar residues" evidence="14">
    <location>
        <begin position="362"/>
        <end position="387"/>
    </location>
</feature>
<dbReference type="SUPFAM" id="SSF47384">
    <property type="entry name" value="Homodimeric domain of signal transducing histidine kinase"/>
    <property type="match status" value="1"/>
</dbReference>
<dbReference type="PRINTS" id="PR00344">
    <property type="entry name" value="BCTRLSENSOR"/>
</dbReference>
<evidence type="ECO:0000256" key="7">
    <source>
        <dbReference type="ARBA" id="ARBA00022741"/>
    </source>
</evidence>
<dbReference type="KEGG" id="pbs:Plabr_0357"/>
<dbReference type="FunFam" id="3.30.565.10:FF:000006">
    <property type="entry name" value="Sensor histidine kinase WalK"/>
    <property type="match status" value="1"/>
</dbReference>
<keyword evidence="9" id="KW-0067">ATP-binding</keyword>
<comment type="subcellular location">
    <subcellularLocation>
        <location evidence="2">Membrane</location>
        <topology evidence="2">Multi-pass membrane protein</topology>
    </subcellularLocation>
</comment>
<dbReference type="PROSITE" id="PS50109">
    <property type="entry name" value="HIS_KIN"/>
    <property type="match status" value="1"/>
</dbReference>
<dbReference type="InterPro" id="IPR036890">
    <property type="entry name" value="HATPase_C_sf"/>
</dbReference>
<dbReference type="SMART" id="SM00387">
    <property type="entry name" value="HATPase_c"/>
    <property type="match status" value="1"/>
</dbReference>
<reference evidence="19" key="1">
    <citation type="submission" date="2011-02" db="EMBL/GenBank/DDBJ databases">
        <title>The complete genome of Planctomyces brasiliensis DSM 5305.</title>
        <authorList>
            <person name="Lucas S."/>
            <person name="Copeland A."/>
            <person name="Lapidus A."/>
            <person name="Bruce D."/>
            <person name="Goodwin L."/>
            <person name="Pitluck S."/>
            <person name="Kyrpides N."/>
            <person name="Mavromatis K."/>
            <person name="Pagani I."/>
            <person name="Ivanova N."/>
            <person name="Ovchinnikova G."/>
            <person name="Lu M."/>
            <person name="Detter J.C."/>
            <person name="Han C."/>
            <person name="Land M."/>
            <person name="Hauser L."/>
            <person name="Markowitz V."/>
            <person name="Cheng J.-F."/>
            <person name="Hugenholtz P."/>
            <person name="Woyke T."/>
            <person name="Wu D."/>
            <person name="Tindall B."/>
            <person name="Pomrenke H.G."/>
            <person name="Brambilla E."/>
            <person name="Klenk H.-P."/>
            <person name="Eisen J.A."/>
        </authorList>
    </citation>
    <scope>NUCLEOTIDE SEQUENCE [LARGE SCALE GENOMIC DNA]</scope>
    <source>
        <strain evidence="19">ATCC 49424 / DSM 5305 / JCM 21570 / NBRC 103401 / IFAM 1448</strain>
    </source>
</reference>
<dbReference type="GO" id="GO:0016020">
    <property type="term" value="C:membrane"/>
    <property type="evidence" value="ECO:0007669"/>
    <property type="project" value="UniProtKB-SubCell"/>
</dbReference>
<feature type="transmembrane region" description="Helical" evidence="15">
    <location>
        <begin position="7"/>
        <end position="27"/>
    </location>
</feature>
<dbReference type="Gene3D" id="3.30.565.10">
    <property type="entry name" value="Histidine kinase-like ATPase, C-terminal domain"/>
    <property type="match status" value="1"/>
</dbReference>
<evidence type="ECO:0000256" key="12">
    <source>
        <dbReference type="ARBA" id="ARBA00023136"/>
    </source>
</evidence>
<evidence type="ECO:0000256" key="15">
    <source>
        <dbReference type="SAM" id="Phobius"/>
    </source>
</evidence>
<dbReference type="SMART" id="SM00448">
    <property type="entry name" value="REC"/>
    <property type="match status" value="1"/>
</dbReference>
<dbReference type="HOGENOM" id="CLU_000445_114_15_0"/>
<dbReference type="Gene3D" id="1.20.120.620">
    <property type="entry name" value="Backbone structure of the membrane domain of e. Coli histidine kinase receptor kdpd"/>
    <property type="match status" value="1"/>
</dbReference>
<dbReference type="Pfam" id="PF13493">
    <property type="entry name" value="DUF4118"/>
    <property type="match status" value="1"/>
</dbReference>
<evidence type="ECO:0000256" key="14">
    <source>
        <dbReference type="SAM" id="MobiDB-lite"/>
    </source>
</evidence>
<dbReference type="InterPro" id="IPR025201">
    <property type="entry name" value="KdpD_TM"/>
</dbReference>
<dbReference type="InterPro" id="IPR038318">
    <property type="entry name" value="KdpD_sf"/>
</dbReference>
<evidence type="ECO:0000256" key="6">
    <source>
        <dbReference type="ARBA" id="ARBA00022692"/>
    </source>
</evidence>
<evidence type="ECO:0000256" key="2">
    <source>
        <dbReference type="ARBA" id="ARBA00004141"/>
    </source>
</evidence>
<dbReference type="InterPro" id="IPR036097">
    <property type="entry name" value="HisK_dim/P_sf"/>
</dbReference>
<evidence type="ECO:0000259" key="17">
    <source>
        <dbReference type="PROSITE" id="PS50110"/>
    </source>
</evidence>
<dbReference type="eggNOG" id="COG0745">
    <property type="taxonomic scope" value="Bacteria"/>
</dbReference>
<evidence type="ECO:0000313" key="18">
    <source>
        <dbReference type="EMBL" id="ADY57985.1"/>
    </source>
</evidence>
<dbReference type="PANTHER" id="PTHR43547:SF2">
    <property type="entry name" value="HYBRID SIGNAL TRANSDUCTION HISTIDINE KINASE C"/>
    <property type="match status" value="1"/>
</dbReference>
<accession>F0SQL0</accession>
<feature type="region of interest" description="Disordered" evidence="14">
    <location>
        <begin position="360"/>
        <end position="387"/>
    </location>
</feature>
<keyword evidence="4 13" id="KW-0597">Phosphoprotein</keyword>
<dbReference type="Pfam" id="PF00072">
    <property type="entry name" value="Response_reg"/>
    <property type="match status" value="1"/>
</dbReference>
<dbReference type="EMBL" id="CP002546">
    <property type="protein sequence ID" value="ADY57985.1"/>
    <property type="molecule type" value="Genomic_DNA"/>
</dbReference>
<dbReference type="RefSeq" id="WP_013626729.1">
    <property type="nucleotide sequence ID" value="NC_015174.1"/>
</dbReference>
<evidence type="ECO:0000259" key="16">
    <source>
        <dbReference type="PROSITE" id="PS50109"/>
    </source>
</evidence>
<dbReference type="CDD" id="cd17580">
    <property type="entry name" value="REC_2_DhkD-like"/>
    <property type="match status" value="1"/>
</dbReference>
<dbReference type="InterPro" id="IPR005467">
    <property type="entry name" value="His_kinase_dom"/>
</dbReference>
<evidence type="ECO:0000256" key="8">
    <source>
        <dbReference type="ARBA" id="ARBA00022777"/>
    </source>
</evidence>
<organism evidence="18 19">
    <name type="scientific">Rubinisphaera brasiliensis (strain ATCC 49424 / DSM 5305 / JCM 21570 / IAM 15109 / NBRC 103401 / IFAM 1448)</name>
    <name type="common">Planctomyces brasiliensis</name>
    <dbReference type="NCBI Taxonomy" id="756272"/>
    <lineage>
        <taxon>Bacteria</taxon>
        <taxon>Pseudomonadati</taxon>
        <taxon>Planctomycetota</taxon>
        <taxon>Planctomycetia</taxon>
        <taxon>Planctomycetales</taxon>
        <taxon>Planctomycetaceae</taxon>
        <taxon>Rubinisphaera</taxon>
    </lineage>
</organism>
<dbReference type="InterPro" id="IPR011006">
    <property type="entry name" value="CheY-like_superfamily"/>
</dbReference>
<dbReference type="SUPFAM" id="SSF55874">
    <property type="entry name" value="ATPase domain of HSP90 chaperone/DNA topoisomerase II/histidine kinase"/>
    <property type="match status" value="1"/>
</dbReference>
<dbReference type="InterPro" id="IPR001789">
    <property type="entry name" value="Sig_transdc_resp-reg_receiver"/>
</dbReference>
<dbReference type="PANTHER" id="PTHR43547">
    <property type="entry name" value="TWO-COMPONENT HISTIDINE KINASE"/>
    <property type="match status" value="1"/>
</dbReference>
<dbReference type="InterPro" id="IPR004358">
    <property type="entry name" value="Sig_transdc_His_kin-like_C"/>
</dbReference>
<name>F0SQL0_RUBBR</name>